<sequence>MAKKEAARKAENDAADKANTERINKIYNGSTKVEYAIPKEDLAGGKKVVMAAGPQIKMIAGIDNVFYNEQNQSEVVLEKDPAWRGISSSSATNSLPIGYGMAMYKDGARGKYTNRPNDFKSSVGRAFNYETYTWDIINIKNQRVFNREDIVEVEHIAGNWFLAGTDFRLAFSNSSSDTKFLYNIKSKQKIEFSQLAYYEGSEYDTASGKNGGPGFYTNEAVIVVKDNPSYPVPIGMFNIREAYNNIFSLPDLSTWVACVVNYGKFISRSSFNKVEFYFILKNGTVVKKNN</sequence>
<reference evidence="1 2" key="1">
    <citation type="journal article" date="2013" name="J. Microbiol.">
        <title>Mucilaginibacter ginsenosidivorax sp. nov., with ginsenoside converting activity isolated from sediment.</title>
        <authorList>
            <person name="Kim J.K."/>
            <person name="Choi T.E."/>
            <person name="Liu Q.M."/>
            <person name="Park H.Y."/>
            <person name="Yi T.H."/>
            <person name="Yoon M.H."/>
            <person name="Kim S.C."/>
            <person name="Im W.T."/>
        </authorList>
    </citation>
    <scope>NUCLEOTIDE SEQUENCE [LARGE SCALE GENOMIC DNA]</scope>
    <source>
        <strain evidence="1 2">KHI28</strain>
    </source>
</reference>
<dbReference type="EMBL" id="CP042437">
    <property type="protein sequence ID" value="QEC75863.1"/>
    <property type="molecule type" value="Genomic_DNA"/>
</dbReference>
<protein>
    <submittedName>
        <fullName evidence="1">Uncharacterized protein</fullName>
    </submittedName>
</protein>
<evidence type="ECO:0000313" key="1">
    <source>
        <dbReference type="EMBL" id="QEC75863.1"/>
    </source>
</evidence>
<evidence type="ECO:0000313" key="2">
    <source>
        <dbReference type="Proteomes" id="UP000321362"/>
    </source>
</evidence>
<dbReference type="RefSeq" id="WP_147053049.1">
    <property type="nucleotide sequence ID" value="NZ_CP042437.1"/>
</dbReference>
<name>A0A5B8VX31_9SPHI</name>
<dbReference type="Proteomes" id="UP000321362">
    <property type="component" value="Chromosome"/>
</dbReference>
<dbReference type="AlphaFoldDB" id="A0A5B8VX31"/>
<proteinExistence type="predicted"/>
<keyword evidence="2" id="KW-1185">Reference proteome</keyword>
<organism evidence="1 2">
    <name type="scientific">Mucilaginibacter ginsenosidivorax</name>
    <dbReference type="NCBI Taxonomy" id="862126"/>
    <lineage>
        <taxon>Bacteria</taxon>
        <taxon>Pseudomonadati</taxon>
        <taxon>Bacteroidota</taxon>
        <taxon>Sphingobacteriia</taxon>
        <taxon>Sphingobacteriales</taxon>
        <taxon>Sphingobacteriaceae</taxon>
        <taxon>Mucilaginibacter</taxon>
    </lineage>
</organism>
<accession>A0A5B8VX31</accession>
<dbReference type="KEGG" id="mgk:FSB76_07850"/>
<gene>
    <name evidence="1" type="ORF">FSB76_07850</name>
</gene>